<comment type="catalytic activity">
    <reaction evidence="9">
        <text>4-amino-4-deoxychorismate = 4-aminobenzoate + pyruvate + H(+)</text>
        <dbReference type="Rhea" id="RHEA:16201"/>
        <dbReference type="ChEBI" id="CHEBI:15361"/>
        <dbReference type="ChEBI" id="CHEBI:15378"/>
        <dbReference type="ChEBI" id="CHEBI:17836"/>
        <dbReference type="ChEBI" id="CHEBI:58406"/>
        <dbReference type="EC" id="4.1.3.38"/>
    </reaction>
</comment>
<evidence type="ECO:0000256" key="2">
    <source>
        <dbReference type="ARBA" id="ARBA00009320"/>
    </source>
</evidence>
<dbReference type="STRING" id="416873.SAMN04487951_103199"/>
<dbReference type="InterPro" id="IPR050571">
    <property type="entry name" value="Class-IV_PLP-Dep_Aminotrnsfr"/>
</dbReference>
<evidence type="ECO:0000256" key="5">
    <source>
        <dbReference type="ARBA" id="ARBA00022909"/>
    </source>
</evidence>
<dbReference type="Gene3D" id="3.30.470.10">
    <property type="match status" value="1"/>
</dbReference>
<evidence type="ECO:0000256" key="1">
    <source>
        <dbReference type="ARBA" id="ARBA00001933"/>
    </source>
</evidence>
<evidence type="ECO:0000256" key="6">
    <source>
        <dbReference type="ARBA" id="ARBA00023239"/>
    </source>
</evidence>
<keyword evidence="4" id="KW-0663">Pyridoxal phosphate</keyword>
<evidence type="ECO:0000256" key="9">
    <source>
        <dbReference type="ARBA" id="ARBA00049529"/>
    </source>
</evidence>
<comment type="cofactor">
    <cofactor evidence="1">
        <name>pyridoxal 5'-phosphate</name>
        <dbReference type="ChEBI" id="CHEBI:597326"/>
    </cofactor>
</comment>
<dbReference type="Pfam" id="PF01063">
    <property type="entry name" value="Aminotran_4"/>
    <property type="match status" value="1"/>
</dbReference>
<dbReference type="InterPro" id="IPR017824">
    <property type="entry name" value="Aminodeoxychorismate_lyase_IV"/>
</dbReference>
<sequence length="267" mass="29588">MSQPWVPFDDRGLAYGDGVFETVLLHEGRPLLWRQHVERLQAGCQRLGIEPPTEDELSATWQATPSVAWEVLKIIVTRGSGGRGYALPHTAVPRLISQRVAFQPDPTAWASGVSVRICQLRLARQPCLAGIKHLNRLENVLARQEWTSPTIREGLLSDSHGWIIEATSMNLFWEQDGCIMTPVLDQCGVAGTLRAALIDAQQVTPGQLALDDIASVDRLWLANSVQGVWPVTDLWTPQGTCLRRWESADQDPLQRVAHPLLGYPATP</sequence>
<dbReference type="InterPro" id="IPR036038">
    <property type="entry name" value="Aminotransferase-like"/>
</dbReference>
<comment type="pathway">
    <text evidence="7">Cofactor biosynthesis; tetrahydrofolate biosynthesis; 4-aminobenzoate from chorismate: step 2/2.</text>
</comment>
<keyword evidence="5" id="KW-0289">Folate biosynthesis</keyword>
<evidence type="ECO:0000313" key="12">
    <source>
        <dbReference type="Proteomes" id="UP000199677"/>
    </source>
</evidence>
<dbReference type="SUPFAM" id="SSF56752">
    <property type="entry name" value="D-aminoacid aminotransferase-like PLP-dependent enzymes"/>
    <property type="match status" value="1"/>
</dbReference>
<dbReference type="RefSeq" id="WP_089703050.1">
    <property type="nucleotide sequence ID" value="NZ_FNII01000003.1"/>
</dbReference>
<keyword evidence="12" id="KW-1185">Reference proteome</keyword>
<dbReference type="Proteomes" id="UP000199677">
    <property type="component" value="Unassembled WGS sequence"/>
</dbReference>
<dbReference type="InterPro" id="IPR043132">
    <property type="entry name" value="BCAT-like_C"/>
</dbReference>
<protein>
    <recommendedName>
        <fullName evidence="8 10">Aminodeoxychorismate lyase</fullName>
        <ecNumber evidence="8 10">4.1.3.38</ecNumber>
    </recommendedName>
</protein>
<keyword evidence="6 11" id="KW-0456">Lyase</keyword>
<gene>
    <name evidence="11" type="ORF">SAMN04487951_103199</name>
</gene>
<dbReference type="EC" id="4.1.3.38" evidence="8 10"/>
<dbReference type="GO" id="GO:0005829">
    <property type="term" value="C:cytosol"/>
    <property type="evidence" value="ECO:0007669"/>
    <property type="project" value="TreeGrafter"/>
</dbReference>
<organism evidence="11 12">
    <name type="scientific">Vreelandella arcis</name>
    <dbReference type="NCBI Taxonomy" id="416873"/>
    <lineage>
        <taxon>Bacteria</taxon>
        <taxon>Pseudomonadati</taxon>
        <taxon>Pseudomonadota</taxon>
        <taxon>Gammaproteobacteria</taxon>
        <taxon>Oceanospirillales</taxon>
        <taxon>Halomonadaceae</taxon>
        <taxon>Vreelandella</taxon>
    </lineage>
</organism>
<name>A0A1G9ZNA6_9GAMM</name>
<dbReference type="OrthoDB" id="9805628at2"/>
<comment type="similarity">
    <text evidence="2">Belongs to the class-IV pyridoxal-phosphate-dependent aminotransferase family.</text>
</comment>
<dbReference type="Gene3D" id="3.20.10.10">
    <property type="entry name" value="D-amino Acid Aminotransferase, subunit A, domain 2"/>
    <property type="match status" value="1"/>
</dbReference>
<comment type="subunit">
    <text evidence="3">Homodimer.</text>
</comment>
<dbReference type="PANTHER" id="PTHR42743">
    <property type="entry name" value="AMINO-ACID AMINOTRANSFERASE"/>
    <property type="match status" value="1"/>
</dbReference>
<evidence type="ECO:0000256" key="8">
    <source>
        <dbReference type="ARBA" id="ARBA00035676"/>
    </source>
</evidence>
<dbReference type="GO" id="GO:0008153">
    <property type="term" value="P:4-aminobenzoate biosynthetic process"/>
    <property type="evidence" value="ECO:0007669"/>
    <property type="project" value="UniProtKB-UniRule"/>
</dbReference>
<dbReference type="EMBL" id="FNII01000003">
    <property type="protein sequence ID" value="SDN22972.1"/>
    <property type="molecule type" value="Genomic_DNA"/>
</dbReference>
<dbReference type="PANTHER" id="PTHR42743:SF2">
    <property type="entry name" value="AMINODEOXYCHORISMATE LYASE"/>
    <property type="match status" value="1"/>
</dbReference>
<evidence type="ECO:0000256" key="10">
    <source>
        <dbReference type="NCBIfam" id="TIGR03461"/>
    </source>
</evidence>
<dbReference type="GO" id="GO:0046656">
    <property type="term" value="P:folic acid biosynthetic process"/>
    <property type="evidence" value="ECO:0007669"/>
    <property type="project" value="UniProtKB-KW"/>
</dbReference>
<evidence type="ECO:0000256" key="7">
    <source>
        <dbReference type="ARBA" id="ARBA00035633"/>
    </source>
</evidence>
<dbReference type="AlphaFoldDB" id="A0A1G9ZNA6"/>
<dbReference type="GO" id="GO:0008696">
    <property type="term" value="F:4-amino-4-deoxychorismate lyase activity"/>
    <property type="evidence" value="ECO:0007669"/>
    <property type="project" value="UniProtKB-UniRule"/>
</dbReference>
<reference evidence="12" key="1">
    <citation type="submission" date="2016-10" db="EMBL/GenBank/DDBJ databases">
        <authorList>
            <person name="Varghese N."/>
            <person name="Submissions S."/>
        </authorList>
    </citation>
    <scope>NUCLEOTIDE SEQUENCE [LARGE SCALE GENOMIC DNA]</scope>
    <source>
        <strain evidence="12">CGMCC 1.6494</strain>
    </source>
</reference>
<dbReference type="GO" id="GO:0030170">
    <property type="term" value="F:pyridoxal phosphate binding"/>
    <property type="evidence" value="ECO:0007669"/>
    <property type="project" value="InterPro"/>
</dbReference>
<accession>A0A1G9ZNA6</accession>
<dbReference type="InterPro" id="IPR043131">
    <property type="entry name" value="BCAT-like_N"/>
</dbReference>
<proteinExistence type="inferred from homology"/>
<dbReference type="InterPro" id="IPR001544">
    <property type="entry name" value="Aminotrans_IV"/>
</dbReference>
<evidence type="ECO:0000256" key="3">
    <source>
        <dbReference type="ARBA" id="ARBA00011738"/>
    </source>
</evidence>
<dbReference type="NCBIfam" id="TIGR03461">
    <property type="entry name" value="pabC_Proteo"/>
    <property type="match status" value="1"/>
</dbReference>
<evidence type="ECO:0000313" key="11">
    <source>
        <dbReference type="EMBL" id="SDN22972.1"/>
    </source>
</evidence>
<evidence type="ECO:0000256" key="4">
    <source>
        <dbReference type="ARBA" id="ARBA00022898"/>
    </source>
</evidence>